<gene>
    <name evidence="1" type="ORF">GOSPT_022_02410</name>
</gene>
<reference evidence="1 2" key="1">
    <citation type="submission" date="2012-02" db="EMBL/GenBank/DDBJ databases">
        <title>Whole genome shotgun sequence of Gordonia sputi NBRC 100414.</title>
        <authorList>
            <person name="Yoshida I."/>
            <person name="Hosoyama A."/>
            <person name="Tsuchikane K."/>
            <person name="Katsumata H."/>
            <person name="Yamazaki S."/>
            <person name="Fujita N."/>
        </authorList>
    </citation>
    <scope>NUCLEOTIDE SEQUENCE [LARGE SCALE GENOMIC DNA]</scope>
    <source>
        <strain evidence="1 2">NBRC 100414</strain>
    </source>
</reference>
<protein>
    <submittedName>
        <fullName evidence="1">Uncharacterized protein</fullName>
    </submittedName>
</protein>
<dbReference type="Proteomes" id="UP000005845">
    <property type="component" value="Unassembled WGS sequence"/>
</dbReference>
<accession>H5TWN6</accession>
<organism evidence="1 2">
    <name type="scientific">Gordonia sputi NBRC 100414</name>
    <dbReference type="NCBI Taxonomy" id="1089453"/>
    <lineage>
        <taxon>Bacteria</taxon>
        <taxon>Bacillati</taxon>
        <taxon>Actinomycetota</taxon>
        <taxon>Actinomycetes</taxon>
        <taxon>Mycobacteriales</taxon>
        <taxon>Gordoniaceae</taxon>
        <taxon>Gordonia</taxon>
    </lineage>
</organism>
<comment type="caution">
    <text evidence="1">The sequence shown here is derived from an EMBL/GenBank/DDBJ whole genome shotgun (WGS) entry which is preliminary data.</text>
</comment>
<dbReference type="AlphaFoldDB" id="H5TWN6"/>
<evidence type="ECO:0000313" key="2">
    <source>
        <dbReference type="Proteomes" id="UP000005845"/>
    </source>
</evidence>
<keyword evidence="2" id="KW-1185">Reference proteome</keyword>
<dbReference type="EMBL" id="BAFC01000022">
    <property type="protein sequence ID" value="GAB37894.1"/>
    <property type="molecule type" value="Genomic_DNA"/>
</dbReference>
<evidence type="ECO:0000313" key="1">
    <source>
        <dbReference type="EMBL" id="GAB37894.1"/>
    </source>
</evidence>
<name>H5TWN6_9ACTN</name>
<sequence>MVRRDDPRTESSDTMHQFDIFAVGYRRKPAHRVIGGGAHSEVRAMNVTVALPISIRLGVATLDVSRPPRPSVGRHGAEVTVGTVVGEVKLLLEPVWRDPAIGVGAGKPGRSVIDGTPGAVSREAFASCSPHGAEGTRDHLHAKRYPTRGRVRAIVEDDRHSYLVRGVARRDENARHTIGDEIFLIVRRHNDGNPVDCSR</sequence>
<proteinExistence type="predicted"/>